<dbReference type="EMBL" id="JACGWL010001010">
    <property type="protein sequence ID" value="KAK4380862.1"/>
    <property type="molecule type" value="Genomic_DNA"/>
</dbReference>
<proteinExistence type="predicted"/>
<dbReference type="Gene3D" id="1.10.8.430">
    <property type="entry name" value="Helical domain of apoptotic protease-activating factors"/>
    <property type="match status" value="1"/>
</dbReference>
<accession>A0AAE1T351</accession>
<dbReference type="InterPro" id="IPR042197">
    <property type="entry name" value="Apaf_helical"/>
</dbReference>
<evidence type="ECO:0000256" key="1">
    <source>
        <dbReference type="ARBA" id="ARBA00022614"/>
    </source>
</evidence>
<evidence type="ECO:0000313" key="4">
    <source>
        <dbReference type="Proteomes" id="UP001289374"/>
    </source>
</evidence>
<reference evidence="3" key="1">
    <citation type="submission" date="2020-06" db="EMBL/GenBank/DDBJ databases">
        <authorList>
            <person name="Li T."/>
            <person name="Hu X."/>
            <person name="Zhang T."/>
            <person name="Song X."/>
            <person name="Zhang H."/>
            <person name="Dai N."/>
            <person name="Sheng W."/>
            <person name="Hou X."/>
            <person name="Wei L."/>
        </authorList>
    </citation>
    <scope>NUCLEOTIDE SEQUENCE</scope>
    <source>
        <strain evidence="3">K16</strain>
        <tissue evidence="3">Leaf</tissue>
    </source>
</reference>
<keyword evidence="2" id="KW-0611">Plant defense</keyword>
<protein>
    <submittedName>
        <fullName evidence="3">Disease resistance protein RGA3</fullName>
    </submittedName>
</protein>
<keyword evidence="1" id="KW-0433">Leucine-rich repeat</keyword>
<dbReference type="AlphaFoldDB" id="A0AAE1T351"/>
<comment type="caution">
    <text evidence="3">The sequence shown here is derived from an EMBL/GenBank/DDBJ whole genome shotgun (WGS) entry which is preliminary data.</text>
</comment>
<dbReference type="Proteomes" id="UP001289374">
    <property type="component" value="Unassembled WGS sequence"/>
</dbReference>
<dbReference type="InterPro" id="IPR027417">
    <property type="entry name" value="P-loop_NTPase"/>
</dbReference>
<dbReference type="GO" id="GO:0006952">
    <property type="term" value="P:defense response"/>
    <property type="evidence" value="ECO:0007669"/>
    <property type="project" value="UniProtKB-KW"/>
</dbReference>
<evidence type="ECO:0000256" key="2">
    <source>
        <dbReference type="ARBA" id="ARBA00022821"/>
    </source>
</evidence>
<dbReference type="PANTHER" id="PTHR36766:SF48">
    <property type="entry name" value="DISEASE RESISTANCE PROTEIN RGA3"/>
    <property type="match status" value="1"/>
</dbReference>
<keyword evidence="4" id="KW-1185">Reference proteome</keyword>
<evidence type="ECO:0000313" key="3">
    <source>
        <dbReference type="EMBL" id="KAK4380862.1"/>
    </source>
</evidence>
<dbReference type="GO" id="GO:0043531">
    <property type="term" value="F:ADP binding"/>
    <property type="evidence" value="ECO:0007669"/>
    <property type="project" value="InterPro"/>
</dbReference>
<dbReference type="SUPFAM" id="SSF52540">
    <property type="entry name" value="P-loop containing nucleoside triphosphate hydrolases"/>
    <property type="match status" value="1"/>
</dbReference>
<gene>
    <name evidence="3" type="ORF">Sango_3026400</name>
</gene>
<reference evidence="3" key="2">
    <citation type="journal article" date="2024" name="Plant">
        <title>Genomic evolution and insights into agronomic trait innovations of Sesamum species.</title>
        <authorList>
            <person name="Miao H."/>
            <person name="Wang L."/>
            <person name="Qu L."/>
            <person name="Liu H."/>
            <person name="Sun Y."/>
            <person name="Le M."/>
            <person name="Wang Q."/>
            <person name="Wei S."/>
            <person name="Zheng Y."/>
            <person name="Lin W."/>
            <person name="Duan Y."/>
            <person name="Cao H."/>
            <person name="Xiong S."/>
            <person name="Wang X."/>
            <person name="Wei L."/>
            <person name="Li C."/>
            <person name="Ma Q."/>
            <person name="Ju M."/>
            <person name="Zhao R."/>
            <person name="Li G."/>
            <person name="Mu C."/>
            <person name="Tian Q."/>
            <person name="Mei H."/>
            <person name="Zhang T."/>
            <person name="Gao T."/>
            <person name="Zhang H."/>
        </authorList>
    </citation>
    <scope>NUCLEOTIDE SEQUENCE</scope>
    <source>
        <strain evidence="3">K16</strain>
    </source>
</reference>
<dbReference type="PANTHER" id="PTHR36766">
    <property type="entry name" value="PLANT BROAD-SPECTRUM MILDEW RESISTANCE PROTEIN RPW8"/>
    <property type="match status" value="1"/>
</dbReference>
<name>A0AAE1T351_9LAMI</name>
<sequence>MAEIILTPLLQVIFEKLANPVLQKFADYWELEERFKKLQRILPIAKLLSRMQKRGKQQIKLKLSKQYNFKFHQNILDDLQKTAVEGLNLRLLESKIVDEQFDMRETSSFVIGSEKKKYLLVLDDVWNQDQEEWDKLRLLFSAGVDGSEEENNQRLLAVGKEIVRKCEGVPLAAKVLGGLMNFKREERDWLHVQHSELWDIGVYRKGIFPAMILSYCIYHFTSNIVLHFAQSFQKIMKSGGEINPHVDGTRFYPLRWWKQVTGRHRRRVF</sequence>
<organism evidence="3 4">
    <name type="scientific">Sesamum angolense</name>
    <dbReference type="NCBI Taxonomy" id="2727404"/>
    <lineage>
        <taxon>Eukaryota</taxon>
        <taxon>Viridiplantae</taxon>
        <taxon>Streptophyta</taxon>
        <taxon>Embryophyta</taxon>
        <taxon>Tracheophyta</taxon>
        <taxon>Spermatophyta</taxon>
        <taxon>Magnoliopsida</taxon>
        <taxon>eudicotyledons</taxon>
        <taxon>Gunneridae</taxon>
        <taxon>Pentapetalae</taxon>
        <taxon>asterids</taxon>
        <taxon>lamiids</taxon>
        <taxon>Lamiales</taxon>
        <taxon>Pedaliaceae</taxon>
        <taxon>Sesamum</taxon>
    </lineage>
</organism>